<dbReference type="InterPro" id="IPR028082">
    <property type="entry name" value="Peripla_BP_I"/>
</dbReference>
<dbReference type="InterPro" id="IPR046335">
    <property type="entry name" value="LacI/GalR-like_sensor"/>
</dbReference>
<evidence type="ECO:0000313" key="6">
    <source>
        <dbReference type="Proteomes" id="UP000604083"/>
    </source>
</evidence>
<evidence type="ECO:0000259" key="4">
    <source>
        <dbReference type="SMART" id="SM00345"/>
    </source>
</evidence>
<dbReference type="CDD" id="cd07377">
    <property type="entry name" value="WHTH_GntR"/>
    <property type="match status" value="1"/>
</dbReference>
<dbReference type="SUPFAM" id="SSF53822">
    <property type="entry name" value="Periplasmic binding protein-like I"/>
    <property type="match status" value="1"/>
</dbReference>
<gene>
    <name evidence="5" type="ORF">JIN78_06675</name>
</gene>
<organism evidence="5 6">
    <name type="scientific">Roseibacillus ishigakijimensis</name>
    <dbReference type="NCBI Taxonomy" id="454146"/>
    <lineage>
        <taxon>Bacteria</taxon>
        <taxon>Pseudomonadati</taxon>
        <taxon>Verrucomicrobiota</taxon>
        <taxon>Verrucomicrobiia</taxon>
        <taxon>Verrucomicrobiales</taxon>
        <taxon>Verrucomicrobiaceae</taxon>
        <taxon>Roseibacillus</taxon>
    </lineage>
</organism>
<dbReference type="PANTHER" id="PTHR30146">
    <property type="entry name" value="LACI-RELATED TRANSCRIPTIONAL REPRESSOR"/>
    <property type="match status" value="1"/>
</dbReference>
<dbReference type="Pfam" id="PF00392">
    <property type="entry name" value="GntR"/>
    <property type="match status" value="1"/>
</dbReference>
<dbReference type="RefSeq" id="WP_200391177.1">
    <property type="nucleotide sequence ID" value="NZ_JAENIO010000012.1"/>
</dbReference>
<dbReference type="InterPro" id="IPR036390">
    <property type="entry name" value="WH_DNA-bd_sf"/>
</dbReference>
<dbReference type="AlphaFoldDB" id="A0A934RQ14"/>
<dbReference type="SUPFAM" id="SSF46785">
    <property type="entry name" value="Winged helix' DNA-binding domain"/>
    <property type="match status" value="1"/>
</dbReference>
<sequence>MSQSEMSLRPVRANLVDQVVSCLRQRIDDGQWKKHLPSESELCKDLGVSRGTLRRALGTLFDEGVLVQGGRGAHHEVAANYLPTQSKVTTVRKDLQLIRVLSPHPRFIIGGQTQVILQVVSEAVGRAGYHLEFDYHPGLWDLNSPASNLSRITRCEKTAAWLLYRPNKQIQQWFSKCGIPAVAIGDVFPDVVLSHAGFDLPAACRHAVGLFSARGRKNLAFLTVTKSTAGDLACVDAFRKACMQAGLRPFCLEYEDTIESLCRVIDSLLEQNPRPDGYLVAFANHVPATIGHLNRRGCQVPQDAAVISRLDARLLAESIPSIARYEADEERLGRYLGRLLVQEIESEHKGVPRSHWVMPEFVDGESAISC</sequence>
<feature type="domain" description="HTH gntR-type" evidence="4">
    <location>
        <begin position="19"/>
        <end position="75"/>
    </location>
</feature>
<dbReference type="Proteomes" id="UP000604083">
    <property type="component" value="Unassembled WGS sequence"/>
</dbReference>
<keyword evidence="1" id="KW-0805">Transcription regulation</keyword>
<dbReference type="EMBL" id="JAENIO010000012">
    <property type="protein sequence ID" value="MBK1833742.1"/>
    <property type="molecule type" value="Genomic_DNA"/>
</dbReference>
<dbReference type="Pfam" id="PF13377">
    <property type="entry name" value="Peripla_BP_3"/>
    <property type="match status" value="1"/>
</dbReference>
<evidence type="ECO:0000313" key="5">
    <source>
        <dbReference type="EMBL" id="MBK1833742.1"/>
    </source>
</evidence>
<keyword evidence="6" id="KW-1185">Reference proteome</keyword>
<proteinExistence type="predicted"/>
<dbReference type="Gene3D" id="3.40.50.2300">
    <property type="match status" value="2"/>
</dbReference>
<dbReference type="PRINTS" id="PR00035">
    <property type="entry name" value="HTHGNTR"/>
</dbReference>
<protein>
    <submittedName>
        <fullName evidence="5">Substrate-binding domain-containing protein</fullName>
    </submittedName>
</protein>
<name>A0A934RQ14_9BACT</name>
<accession>A0A934RQ14</accession>
<dbReference type="GO" id="GO:0000976">
    <property type="term" value="F:transcription cis-regulatory region binding"/>
    <property type="evidence" value="ECO:0007669"/>
    <property type="project" value="TreeGrafter"/>
</dbReference>
<dbReference type="PANTHER" id="PTHR30146:SF109">
    <property type="entry name" value="HTH-TYPE TRANSCRIPTIONAL REGULATOR GALS"/>
    <property type="match status" value="1"/>
</dbReference>
<keyword evidence="2" id="KW-0238">DNA-binding</keyword>
<dbReference type="SMART" id="SM00345">
    <property type="entry name" value="HTH_GNTR"/>
    <property type="match status" value="1"/>
</dbReference>
<reference evidence="5" key="1">
    <citation type="submission" date="2021-01" db="EMBL/GenBank/DDBJ databases">
        <title>Modified the classification status of verrucomicrobia.</title>
        <authorList>
            <person name="Feng X."/>
        </authorList>
    </citation>
    <scope>NUCLEOTIDE SEQUENCE</scope>
    <source>
        <strain evidence="5">KCTC 12986</strain>
    </source>
</reference>
<keyword evidence="3" id="KW-0804">Transcription</keyword>
<dbReference type="InterPro" id="IPR036388">
    <property type="entry name" value="WH-like_DNA-bd_sf"/>
</dbReference>
<dbReference type="GO" id="GO:0003700">
    <property type="term" value="F:DNA-binding transcription factor activity"/>
    <property type="evidence" value="ECO:0007669"/>
    <property type="project" value="InterPro"/>
</dbReference>
<evidence type="ECO:0000256" key="2">
    <source>
        <dbReference type="ARBA" id="ARBA00023125"/>
    </source>
</evidence>
<dbReference type="InterPro" id="IPR000524">
    <property type="entry name" value="Tscrpt_reg_HTH_GntR"/>
</dbReference>
<dbReference type="Gene3D" id="1.10.10.10">
    <property type="entry name" value="Winged helix-like DNA-binding domain superfamily/Winged helix DNA-binding domain"/>
    <property type="match status" value="1"/>
</dbReference>
<evidence type="ECO:0000256" key="1">
    <source>
        <dbReference type="ARBA" id="ARBA00023015"/>
    </source>
</evidence>
<evidence type="ECO:0000256" key="3">
    <source>
        <dbReference type="ARBA" id="ARBA00023163"/>
    </source>
</evidence>
<comment type="caution">
    <text evidence="5">The sequence shown here is derived from an EMBL/GenBank/DDBJ whole genome shotgun (WGS) entry which is preliminary data.</text>
</comment>